<dbReference type="AlphaFoldDB" id="A0A4Q9LDB8"/>
<dbReference type="EMBL" id="PITI01000554">
    <property type="protein sequence ID" value="TBU05908.1"/>
    <property type="molecule type" value="Genomic_DNA"/>
</dbReference>
<proteinExistence type="predicted"/>
<dbReference type="Proteomes" id="UP000291404">
    <property type="component" value="Unassembled WGS sequence"/>
</dbReference>
<comment type="caution">
    <text evidence="1">The sequence shown here is derived from an EMBL/GenBank/DDBJ whole genome shotgun (WGS) entry which is preliminary data.</text>
</comment>
<evidence type="ECO:0000313" key="2">
    <source>
        <dbReference type="Proteomes" id="UP000291404"/>
    </source>
</evidence>
<sequence>MSSKVKVIILPNIYVKRINPRYLEEYQDICELIKKILLMIRDTFIQINNVMNHISLSESLKYIFEDIIKIMGMRDLFHTIAKFETFISRLLETIPKTFFMMIENPVSGTNRDFIKKNSDKKDVEKNASALKHFTKNKSVYGLISLTKQNDSEFLQEFRNNIEIILSSNWSFYQYVIKNPEIMDIFLVKIFS</sequence>
<dbReference type="VEuPathDB" id="MicrosporidiaDB:CWI36_0554p0010"/>
<evidence type="ECO:0000313" key="1">
    <source>
        <dbReference type="EMBL" id="TBU05908.1"/>
    </source>
</evidence>
<name>A0A4Q9LDB8_9MICR</name>
<gene>
    <name evidence="1" type="ORF">CWI36_0554p0010</name>
</gene>
<accession>A0A4Q9LDB8</accession>
<reference evidence="1 2" key="1">
    <citation type="submission" date="2017-12" db="EMBL/GenBank/DDBJ databases">
        <authorList>
            <person name="Pombert J.-F."/>
            <person name="Haag K.L."/>
            <person name="Ebert D."/>
        </authorList>
    </citation>
    <scope>NUCLEOTIDE SEQUENCE [LARGE SCALE GENOMIC DNA]</scope>
    <source>
        <strain evidence="1">BE-OM-2</strain>
    </source>
</reference>
<protein>
    <submittedName>
        <fullName evidence="1">Uncharacterized protein</fullName>
    </submittedName>
</protein>
<keyword evidence="2" id="KW-1185">Reference proteome</keyword>
<organism evidence="1 2">
    <name type="scientific">Hamiltosporidium magnivora</name>
    <dbReference type="NCBI Taxonomy" id="148818"/>
    <lineage>
        <taxon>Eukaryota</taxon>
        <taxon>Fungi</taxon>
        <taxon>Fungi incertae sedis</taxon>
        <taxon>Microsporidia</taxon>
        <taxon>Dubosqiidae</taxon>
        <taxon>Hamiltosporidium</taxon>
    </lineage>
</organism>